<accession>A7IY74</accession>
<organism evidence="1 2">
    <name type="scientific">Corynebacterium phage P1201</name>
    <dbReference type="NCBI Taxonomy" id="384848"/>
    <lineage>
        <taxon>Viruses</taxon>
        <taxon>Duplodnaviria</taxon>
        <taxon>Heunggongvirae</taxon>
        <taxon>Uroviricota</taxon>
        <taxon>Caudoviricetes</taxon>
        <taxon>Zierdtviridae</taxon>
        <taxon>Toshachvirinae</taxon>
        <taxon>Chunghsingvirus</taxon>
        <taxon>Chunghsingvirus P1201</taxon>
        <taxon>Corynebacterium virus P1201</taxon>
    </lineage>
</organism>
<dbReference type="GeneID" id="5745452"/>
<sequence length="39" mass="4383">MKLIKRALMTFALVRIAQIIAFGIRVGNLEQALNDKDNP</sequence>
<dbReference type="Proteomes" id="UP000002414">
    <property type="component" value="Segment"/>
</dbReference>
<name>A7IY74_9CAUD</name>
<keyword evidence="2" id="KW-1185">Reference proteome</keyword>
<proteinExistence type="predicted"/>
<reference evidence="1 2" key="1">
    <citation type="journal article" date="2008" name="Virology">
        <title>Genome sequence of the lytic bacteriophage P1201 from Corynebacterium glutamicum NCHU 87078: Evolutionary relationships to phages from Corynebacterineae.</title>
        <authorList>
            <person name="Chen C.L."/>
            <person name="Pan T.Y."/>
            <person name="Kan S.C."/>
            <person name="Kuan Y.C."/>
            <person name="Hong L.Y."/>
            <person name="Chiu K.R."/>
            <person name="Sheu C.S."/>
            <person name="Yang J.S."/>
            <person name="Hsu W.H."/>
            <person name="Hu H.Y."/>
        </authorList>
    </citation>
    <scope>NUCLEOTIDE SEQUENCE</scope>
</reference>
<dbReference type="RefSeq" id="YP_001468905.1">
    <property type="nucleotide sequence ID" value="NC_009816.1"/>
</dbReference>
<evidence type="ECO:0000313" key="2">
    <source>
        <dbReference type="Proteomes" id="UP000002414"/>
    </source>
</evidence>
<protein>
    <submittedName>
        <fullName evidence="1">Gp3</fullName>
    </submittedName>
</protein>
<evidence type="ECO:0000313" key="1">
    <source>
        <dbReference type="EMBL" id="ABF57457.1"/>
    </source>
</evidence>
<dbReference type="KEGG" id="vg:5745452"/>
<dbReference type="EMBL" id="DQ499600">
    <property type="protein sequence ID" value="ABF57457.1"/>
    <property type="molecule type" value="Genomic_DNA"/>
</dbReference>